<feature type="transmembrane region" description="Helical" evidence="1">
    <location>
        <begin position="87"/>
        <end position="106"/>
    </location>
</feature>
<evidence type="ECO:0000313" key="3">
    <source>
        <dbReference type="EMBL" id="GEN44511.1"/>
    </source>
</evidence>
<feature type="transmembrane region" description="Helical" evidence="1">
    <location>
        <begin position="147"/>
        <end position="172"/>
    </location>
</feature>
<dbReference type="OrthoDB" id="9805025at2"/>
<dbReference type="EMBL" id="BJYA01000001">
    <property type="protein sequence ID" value="GEN44511.1"/>
    <property type="molecule type" value="Genomic_DNA"/>
</dbReference>
<proteinExistence type="predicted"/>
<keyword evidence="1" id="KW-0812">Transmembrane</keyword>
<evidence type="ECO:0000313" key="4">
    <source>
        <dbReference type="Proteomes" id="UP000321440"/>
    </source>
</evidence>
<dbReference type="RefSeq" id="WP_146813646.1">
    <property type="nucleotide sequence ID" value="NZ_BJYA01000001.1"/>
</dbReference>
<gene>
    <name evidence="3" type="ORF">AHA02nite_02870</name>
</gene>
<feature type="transmembrane region" description="Helical" evidence="1">
    <location>
        <begin position="6"/>
        <end position="24"/>
    </location>
</feature>
<feature type="domain" description="VanZ-like" evidence="2">
    <location>
        <begin position="41"/>
        <end position="162"/>
    </location>
</feature>
<organism evidence="3 4">
    <name type="scientific">Alkalibacillus haloalkaliphilus</name>
    <dbReference type="NCBI Taxonomy" id="94136"/>
    <lineage>
        <taxon>Bacteria</taxon>
        <taxon>Bacillati</taxon>
        <taxon>Bacillota</taxon>
        <taxon>Bacilli</taxon>
        <taxon>Bacillales</taxon>
        <taxon>Bacillaceae</taxon>
        <taxon>Alkalibacillus</taxon>
    </lineage>
</organism>
<dbReference type="PANTHER" id="PTHR36834:SF1">
    <property type="entry name" value="INTEGRAL MEMBRANE PROTEIN"/>
    <property type="match status" value="1"/>
</dbReference>
<accession>A0A511W180</accession>
<dbReference type="AlphaFoldDB" id="A0A511W180"/>
<name>A0A511W180_9BACI</name>
<dbReference type="Pfam" id="PF04892">
    <property type="entry name" value="VanZ"/>
    <property type="match status" value="1"/>
</dbReference>
<dbReference type="InterPro" id="IPR006976">
    <property type="entry name" value="VanZ-like"/>
</dbReference>
<dbReference type="InterPro" id="IPR053150">
    <property type="entry name" value="Teicoplanin_resist-assoc"/>
</dbReference>
<protein>
    <recommendedName>
        <fullName evidence="2">VanZ-like domain-containing protein</fullName>
    </recommendedName>
</protein>
<evidence type="ECO:0000256" key="1">
    <source>
        <dbReference type="SAM" id="Phobius"/>
    </source>
</evidence>
<reference evidence="3 4" key="1">
    <citation type="submission" date="2019-07" db="EMBL/GenBank/DDBJ databases">
        <title>Whole genome shotgun sequence of Alkalibacillus haloalkaliphilus NBRC 103110.</title>
        <authorList>
            <person name="Hosoyama A."/>
            <person name="Uohara A."/>
            <person name="Ohji S."/>
            <person name="Ichikawa N."/>
        </authorList>
    </citation>
    <scope>NUCLEOTIDE SEQUENCE [LARGE SCALE GENOMIC DNA]</scope>
    <source>
        <strain evidence="3 4">NBRC 103110</strain>
    </source>
</reference>
<keyword evidence="1" id="KW-0472">Membrane</keyword>
<keyword evidence="1" id="KW-1133">Transmembrane helix</keyword>
<comment type="caution">
    <text evidence="3">The sequence shown here is derived from an EMBL/GenBank/DDBJ whole genome shotgun (WGS) entry which is preliminary data.</text>
</comment>
<feature type="transmembrane region" description="Helical" evidence="1">
    <location>
        <begin position="113"/>
        <end position="135"/>
    </location>
</feature>
<feature type="transmembrane region" description="Helical" evidence="1">
    <location>
        <begin position="31"/>
        <end position="49"/>
    </location>
</feature>
<dbReference type="PANTHER" id="PTHR36834">
    <property type="entry name" value="MEMBRANE PROTEIN-RELATED"/>
    <property type="match status" value="1"/>
</dbReference>
<sequence>MRMYFEGPVIIVALIIYIALLLYLKFKHNKGMMYLFFFSIFYLYITQVIRYTQFPITYIPEMYDPLSVLRHNINLVPFQNLEINLKFMFLNVLLTIPFGFLLPLIAQVTMKKILLWALLLPFIIEVTQLIVGLSTGYSHRIFDINDFIMNGLGVLIGFLILKASIKVIFITFDQSHINQNKLLNYIAKR</sequence>
<keyword evidence="4" id="KW-1185">Reference proteome</keyword>
<evidence type="ECO:0000259" key="2">
    <source>
        <dbReference type="Pfam" id="PF04892"/>
    </source>
</evidence>
<dbReference type="Proteomes" id="UP000321440">
    <property type="component" value="Unassembled WGS sequence"/>
</dbReference>